<dbReference type="Proteomes" id="UP001152087">
    <property type="component" value="Unassembled WGS sequence"/>
</dbReference>
<keyword evidence="3" id="KW-0560">Oxidoreductase</keyword>
<evidence type="ECO:0000256" key="3">
    <source>
        <dbReference type="ARBA" id="ARBA00023002"/>
    </source>
</evidence>
<evidence type="ECO:0000256" key="5">
    <source>
        <dbReference type="ARBA" id="ARBA00023014"/>
    </source>
</evidence>
<keyword evidence="2" id="KW-0479">Metal-binding</keyword>
<dbReference type="GO" id="GO:0016491">
    <property type="term" value="F:oxidoreductase activity"/>
    <property type="evidence" value="ECO:0007669"/>
    <property type="project" value="UniProtKB-KW"/>
</dbReference>
<evidence type="ECO:0008006" key="8">
    <source>
        <dbReference type="Google" id="ProtNLM"/>
    </source>
</evidence>
<gene>
    <name evidence="6" type="ORF">NW755_012632</name>
</gene>
<proteinExistence type="predicted"/>
<name>A0A9W8UUN9_9HYPO</name>
<dbReference type="AlphaFoldDB" id="A0A9W8UUN9"/>
<keyword evidence="1" id="KW-0004">4Fe-4S</keyword>
<dbReference type="SUPFAM" id="SSF51905">
    <property type="entry name" value="FAD/NAD(P)-binding domain"/>
    <property type="match status" value="1"/>
</dbReference>
<evidence type="ECO:0000313" key="7">
    <source>
        <dbReference type="Proteomes" id="UP001152087"/>
    </source>
</evidence>
<dbReference type="GO" id="GO:0046872">
    <property type="term" value="F:metal ion binding"/>
    <property type="evidence" value="ECO:0007669"/>
    <property type="project" value="UniProtKB-KW"/>
</dbReference>
<keyword evidence="5" id="KW-0411">Iron-sulfur</keyword>
<evidence type="ECO:0000256" key="4">
    <source>
        <dbReference type="ARBA" id="ARBA00023004"/>
    </source>
</evidence>
<dbReference type="PANTHER" id="PTHR43498:SF1">
    <property type="entry name" value="COB--COM HETERODISULFIDE REDUCTASE IRON-SULFUR SUBUNIT A"/>
    <property type="match status" value="1"/>
</dbReference>
<evidence type="ECO:0000256" key="2">
    <source>
        <dbReference type="ARBA" id="ARBA00022723"/>
    </source>
</evidence>
<dbReference type="InterPro" id="IPR036188">
    <property type="entry name" value="FAD/NAD-bd_sf"/>
</dbReference>
<comment type="caution">
    <text evidence="6">The sequence shown here is derived from an EMBL/GenBank/DDBJ whole genome shotgun (WGS) entry which is preliminary data.</text>
</comment>
<keyword evidence="4" id="KW-0408">Iron</keyword>
<reference evidence="6" key="1">
    <citation type="submission" date="2022-09" db="EMBL/GenBank/DDBJ databases">
        <title>Fusarium specimens isolated from Avocado Roots.</title>
        <authorList>
            <person name="Stajich J."/>
            <person name="Roper C."/>
            <person name="Heimlech-Rivalta G."/>
        </authorList>
    </citation>
    <scope>NUCLEOTIDE SEQUENCE</scope>
    <source>
        <strain evidence="6">A02</strain>
    </source>
</reference>
<keyword evidence="7" id="KW-1185">Reference proteome</keyword>
<dbReference type="Pfam" id="PF12831">
    <property type="entry name" value="FAD_oxidored"/>
    <property type="match status" value="1"/>
</dbReference>
<dbReference type="EMBL" id="JAOQAV010000060">
    <property type="protein sequence ID" value="KAJ4179288.1"/>
    <property type="molecule type" value="Genomic_DNA"/>
</dbReference>
<evidence type="ECO:0000256" key="1">
    <source>
        <dbReference type="ARBA" id="ARBA00022485"/>
    </source>
</evidence>
<dbReference type="PANTHER" id="PTHR43498">
    <property type="entry name" value="FERREDOXIN:COB-COM HETERODISULFIDE REDUCTASE SUBUNIT A"/>
    <property type="match status" value="1"/>
</dbReference>
<organism evidence="6 7">
    <name type="scientific">Fusarium falciforme</name>
    <dbReference type="NCBI Taxonomy" id="195108"/>
    <lineage>
        <taxon>Eukaryota</taxon>
        <taxon>Fungi</taxon>
        <taxon>Dikarya</taxon>
        <taxon>Ascomycota</taxon>
        <taxon>Pezizomycotina</taxon>
        <taxon>Sordariomycetes</taxon>
        <taxon>Hypocreomycetidae</taxon>
        <taxon>Hypocreales</taxon>
        <taxon>Nectriaceae</taxon>
        <taxon>Fusarium</taxon>
        <taxon>Fusarium solani species complex</taxon>
    </lineage>
</organism>
<dbReference type="GO" id="GO:0051539">
    <property type="term" value="F:4 iron, 4 sulfur cluster binding"/>
    <property type="evidence" value="ECO:0007669"/>
    <property type="project" value="UniProtKB-KW"/>
</dbReference>
<sequence length="467" mass="50083">MTVVKATAGVSMADLEDSNTEYDVIVVGGGFAGVGAAIGARQALPSGRILLIESESCLGGAGTHRGVYSVCGLYTCTDKPRRTVGTIWDSLYKRLLELGATDPNPIRHRGVFQVLTPLDFDHANADMGKLKVFEPEGMKLALEEVMDSHKIEVLLHSPVVSAERSADNTVTSVTIQERRGTTTFQGRAFVDASGDGDLAYHAGASVRYGNHGTINLGTLSTRFGGLKHANPSSALWRDAIMEAKAADPKLACKIQKVSSVQLRLPQSGDITTYLASAPYDARDARSITQAEKEGKMQALEYLKILRRLPGHEDMYLVSSGPNFGTRESRHVNAMYQLRIEDIDECTHFEDVVAICGWGIEWHDETAENWASTFRLPPHEVFEIPLGCLRSVDTGNLLAAGRCLDGDRLAGSAARVMGTGLATGQAAGVAAGLIAERGVFPGAGEVQRILLENGAILDRESLPGGIHL</sequence>
<evidence type="ECO:0000313" key="6">
    <source>
        <dbReference type="EMBL" id="KAJ4179288.1"/>
    </source>
</evidence>
<protein>
    <recommendedName>
        <fullName evidence="8">FAD dependent oxidoreductase</fullName>
    </recommendedName>
</protein>
<accession>A0A9W8UUN9</accession>
<dbReference type="Gene3D" id="3.50.50.60">
    <property type="entry name" value="FAD/NAD(P)-binding domain"/>
    <property type="match status" value="1"/>
</dbReference>
<dbReference type="InterPro" id="IPR039650">
    <property type="entry name" value="HdrA-like"/>
</dbReference>